<keyword evidence="2" id="KW-0813">Transport</keyword>
<dbReference type="InterPro" id="IPR003445">
    <property type="entry name" value="Cat_transpt"/>
</dbReference>
<feature type="transmembrane region" description="Helical" evidence="8">
    <location>
        <begin position="357"/>
        <end position="380"/>
    </location>
</feature>
<dbReference type="EMBL" id="JBELPZ010000005">
    <property type="protein sequence ID" value="MFL9844119.1"/>
    <property type="molecule type" value="Genomic_DNA"/>
</dbReference>
<evidence type="ECO:0000313" key="10">
    <source>
        <dbReference type="Proteomes" id="UP001629156"/>
    </source>
</evidence>
<keyword evidence="7 8" id="KW-0472">Membrane</keyword>
<evidence type="ECO:0000256" key="2">
    <source>
        <dbReference type="ARBA" id="ARBA00022448"/>
    </source>
</evidence>
<feature type="transmembrane region" description="Helical" evidence="8">
    <location>
        <begin position="278"/>
        <end position="297"/>
    </location>
</feature>
<gene>
    <name evidence="9" type="ORF">ABS766_06775</name>
</gene>
<feature type="transmembrane region" description="Helical" evidence="8">
    <location>
        <begin position="12"/>
        <end position="30"/>
    </location>
</feature>
<feature type="transmembrane region" description="Helical" evidence="8">
    <location>
        <begin position="159"/>
        <end position="182"/>
    </location>
</feature>
<evidence type="ECO:0000256" key="8">
    <source>
        <dbReference type="SAM" id="Phobius"/>
    </source>
</evidence>
<evidence type="ECO:0000256" key="3">
    <source>
        <dbReference type="ARBA" id="ARBA00022475"/>
    </source>
</evidence>
<evidence type="ECO:0000256" key="1">
    <source>
        <dbReference type="ARBA" id="ARBA00004651"/>
    </source>
</evidence>
<reference evidence="9 10" key="1">
    <citation type="submission" date="2024-06" db="EMBL/GenBank/DDBJ databases">
        <authorList>
            <person name="Kaempfer P."/>
            <person name="Viver T."/>
        </authorList>
    </citation>
    <scope>NUCLEOTIDE SEQUENCE [LARGE SCALE GENOMIC DNA]</scope>
    <source>
        <strain evidence="9 10">ST-119</strain>
    </source>
</reference>
<evidence type="ECO:0000256" key="4">
    <source>
        <dbReference type="ARBA" id="ARBA00022692"/>
    </source>
</evidence>
<feature type="transmembrane region" description="Helical" evidence="8">
    <location>
        <begin position="72"/>
        <end position="93"/>
    </location>
</feature>
<keyword evidence="3" id="KW-1003">Cell membrane</keyword>
<keyword evidence="5 8" id="KW-1133">Transmembrane helix</keyword>
<feature type="transmembrane region" description="Helical" evidence="8">
    <location>
        <begin position="539"/>
        <end position="560"/>
    </location>
</feature>
<proteinExistence type="predicted"/>
<keyword evidence="10" id="KW-1185">Reference proteome</keyword>
<evidence type="ECO:0000256" key="5">
    <source>
        <dbReference type="ARBA" id="ARBA00022989"/>
    </source>
</evidence>
<feature type="transmembrane region" description="Helical" evidence="8">
    <location>
        <begin position="512"/>
        <end position="533"/>
    </location>
</feature>
<dbReference type="Proteomes" id="UP001629156">
    <property type="component" value="Unassembled WGS sequence"/>
</dbReference>
<accession>A0ABW8YV48</accession>
<feature type="transmembrane region" description="Helical" evidence="8">
    <location>
        <begin position="99"/>
        <end position="116"/>
    </location>
</feature>
<dbReference type="PANTHER" id="PTHR32024:SF1">
    <property type="entry name" value="KTR SYSTEM POTASSIUM UPTAKE PROTEIN B"/>
    <property type="match status" value="1"/>
</dbReference>
<keyword evidence="6" id="KW-0406">Ion transport</keyword>
<evidence type="ECO:0000256" key="6">
    <source>
        <dbReference type="ARBA" id="ARBA00023065"/>
    </source>
</evidence>
<comment type="subcellular location">
    <subcellularLocation>
        <location evidence="1">Cell membrane</location>
        <topology evidence="1">Multi-pass membrane protein</topology>
    </subcellularLocation>
</comment>
<dbReference type="RefSeq" id="WP_408084373.1">
    <property type="nucleotide sequence ID" value="NZ_JBELPZ010000005.1"/>
</dbReference>
<name>A0ABW8YV48_9FLAO</name>
<feature type="transmembrane region" description="Helical" evidence="8">
    <location>
        <begin position="417"/>
        <end position="436"/>
    </location>
</feature>
<dbReference type="Pfam" id="PF02386">
    <property type="entry name" value="TrkH"/>
    <property type="match status" value="1"/>
</dbReference>
<sequence>MFKNLSYTLSRIYGFVDILLIVFLVFDFGYENRIYDFVDHKTLYLTLLVVLLIVFSLLRLKYSNKPALKRVFKANILVLTLTLIAAVIAFISGDEYRRLYNVNFVMDAGLIIYFFLRLTGLLRKLYSLYYNPTILFVGSFAVVGLLGSFLLLLPSATTHGISFTDALFTSVSAVCVTGLIVVDTATDFTFMGKTVILTLIQLGGIGMLTFTSFFAFFFKQGTTFREGLSVSAFVESDGLHNVMRLAMRVVVFTLGIELVGAALIYYSISDINSIKNKVFFSIFHSVSAFCNAGFSTLSNGLAEPALKKAYAFQWIIMHLIILGGLGYAIVFNSIRYFKQIVVNSVARRRFHTPVRVLTLNSKIVMVTTAILLTMGLIFFFCIESHHAFEGNTLFGKITAAGFTSVTTRTAGFNTYDFASLSMPAILFAIFLMWIGASPGSTGGGIKTSTIALATLNIFSLAKGKDHIELGGRKINNQSVKRAFAIICISLIVIGIAILMILFFEKKLSLIKVAFEVFSAFSTVGLSLGVTAGLSMSSKYVLIVVMFLGRIGLLNLLIGMLKKLQVYSYEYPEENILIN</sequence>
<protein>
    <submittedName>
        <fullName evidence="9">Potassium transporter TrkG</fullName>
    </submittedName>
</protein>
<feature type="transmembrane region" description="Helical" evidence="8">
    <location>
        <begin position="194"/>
        <end position="218"/>
    </location>
</feature>
<feature type="transmembrane region" description="Helical" evidence="8">
    <location>
        <begin position="309"/>
        <end position="330"/>
    </location>
</feature>
<evidence type="ECO:0000313" key="9">
    <source>
        <dbReference type="EMBL" id="MFL9844119.1"/>
    </source>
</evidence>
<organism evidence="9 10">
    <name type="scientific">Flavobacterium rhizosphaerae</name>
    <dbReference type="NCBI Taxonomy" id="3163298"/>
    <lineage>
        <taxon>Bacteria</taxon>
        <taxon>Pseudomonadati</taxon>
        <taxon>Bacteroidota</taxon>
        <taxon>Flavobacteriia</taxon>
        <taxon>Flavobacteriales</taxon>
        <taxon>Flavobacteriaceae</taxon>
        <taxon>Flavobacterium</taxon>
    </lineage>
</organism>
<evidence type="ECO:0000256" key="7">
    <source>
        <dbReference type="ARBA" id="ARBA00023136"/>
    </source>
</evidence>
<dbReference type="PANTHER" id="PTHR32024">
    <property type="entry name" value="TRK SYSTEM POTASSIUM UPTAKE PROTEIN TRKG-RELATED"/>
    <property type="match status" value="1"/>
</dbReference>
<feature type="transmembrane region" description="Helical" evidence="8">
    <location>
        <begin position="481"/>
        <end position="503"/>
    </location>
</feature>
<feature type="transmembrane region" description="Helical" evidence="8">
    <location>
        <begin position="245"/>
        <end position="266"/>
    </location>
</feature>
<keyword evidence="4 8" id="KW-0812">Transmembrane</keyword>
<comment type="caution">
    <text evidence="9">The sequence shown here is derived from an EMBL/GenBank/DDBJ whole genome shotgun (WGS) entry which is preliminary data.</text>
</comment>
<feature type="transmembrane region" description="Helical" evidence="8">
    <location>
        <begin position="42"/>
        <end position="60"/>
    </location>
</feature>
<feature type="transmembrane region" description="Helical" evidence="8">
    <location>
        <begin position="128"/>
        <end position="153"/>
    </location>
</feature>